<accession>A0A371GA44</accession>
<evidence type="ECO:0000256" key="1">
    <source>
        <dbReference type="SAM" id="MobiDB-lite"/>
    </source>
</evidence>
<dbReference type="Proteomes" id="UP000257109">
    <property type="component" value="Unassembled WGS sequence"/>
</dbReference>
<keyword evidence="3" id="KW-1185">Reference proteome</keyword>
<dbReference type="EMBL" id="QJKJ01006241">
    <property type="protein sequence ID" value="RDX87395.1"/>
    <property type="molecule type" value="Genomic_DNA"/>
</dbReference>
<protein>
    <submittedName>
        <fullName evidence="2">Uncharacterized protein</fullName>
    </submittedName>
</protein>
<organism evidence="2 3">
    <name type="scientific">Mucuna pruriens</name>
    <name type="common">Velvet bean</name>
    <name type="synonym">Dolichos pruriens</name>
    <dbReference type="NCBI Taxonomy" id="157652"/>
    <lineage>
        <taxon>Eukaryota</taxon>
        <taxon>Viridiplantae</taxon>
        <taxon>Streptophyta</taxon>
        <taxon>Embryophyta</taxon>
        <taxon>Tracheophyta</taxon>
        <taxon>Spermatophyta</taxon>
        <taxon>Magnoliopsida</taxon>
        <taxon>eudicotyledons</taxon>
        <taxon>Gunneridae</taxon>
        <taxon>Pentapetalae</taxon>
        <taxon>rosids</taxon>
        <taxon>fabids</taxon>
        <taxon>Fabales</taxon>
        <taxon>Fabaceae</taxon>
        <taxon>Papilionoideae</taxon>
        <taxon>50 kb inversion clade</taxon>
        <taxon>NPAAA clade</taxon>
        <taxon>indigoferoid/millettioid clade</taxon>
        <taxon>Phaseoleae</taxon>
        <taxon>Mucuna</taxon>
    </lineage>
</organism>
<evidence type="ECO:0000313" key="2">
    <source>
        <dbReference type="EMBL" id="RDX87395.1"/>
    </source>
</evidence>
<name>A0A371GA44_MUCPR</name>
<gene>
    <name evidence="2" type="ORF">CR513_31133</name>
</gene>
<feature type="region of interest" description="Disordered" evidence="1">
    <location>
        <begin position="30"/>
        <end position="56"/>
    </location>
</feature>
<comment type="caution">
    <text evidence="2">The sequence shown here is derived from an EMBL/GenBank/DDBJ whole genome shotgun (WGS) entry which is preliminary data.</text>
</comment>
<sequence length="73" mass="8201">MVVPHYPHSTTNETPFRLTFGTKTMISIEIGEPSPGPPSSNTHKMKTSYDSNKLTPNWEGRHRIVEDIGKGTY</sequence>
<proteinExistence type="predicted"/>
<feature type="non-terminal residue" evidence="2">
    <location>
        <position position="1"/>
    </location>
</feature>
<reference evidence="2" key="1">
    <citation type="submission" date="2018-05" db="EMBL/GenBank/DDBJ databases">
        <title>Draft genome of Mucuna pruriens seed.</title>
        <authorList>
            <person name="Nnadi N.E."/>
            <person name="Vos R."/>
            <person name="Hasami M.H."/>
            <person name="Devisetty U.K."/>
            <person name="Aguiy J.C."/>
        </authorList>
    </citation>
    <scope>NUCLEOTIDE SEQUENCE [LARGE SCALE GENOMIC DNA]</scope>
    <source>
        <strain evidence="2">JCA_2017</strain>
    </source>
</reference>
<evidence type="ECO:0000313" key="3">
    <source>
        <dbReference type="Proteomes" id="UP000257109"/>
    </source>
</evidence>
<dbReference type="AlphaFoldDB" id="A0A371GA44"/>